<accession>A0ABS8V708</accession>
<proteinExistence type="predicted"/>
<evidence type="ECO:0000313" key="2">
    <source>
        <dbReference type="Proteomes" id="UP000823775"/>
    </source>
</evidence>
<name>A0ABS8V708_DATST</name>
<reference evidence="1 2" key="1">
    <citation type="journal article" date="2021" name="BMC Genomics">
        <title>Datura genome reveals duplications of psychoactive alkaloid biosynthetic genes and high mutation rate following tissue culture.</title>
        <authorList>
            <person name="Rajewski A."/>
            <person name="Carter-House D."/>
            <person name="Stajich J."/>
            <person name="Litt A."/>
        </authorList>
    </citation>
    <scope>NUCLEOTIDE SEQUENCE [LARGE SCALE GENOMIC DNA]</scope>
    <source>
        <strain evidence="1">AR-01</strain>
    </source>
</reference>
<evidence type="ECO:0000313" key="1">
    <source>
        <dbReference type="EMBL" id="MCD9642456.1"/>
    </source>
</evidence>
<dbReference type="EMBL" id="JACEIK010003626">
    <property type="protein sequence ID" value="MCD9642456.1"/>
    <property type="molecule type" value="Genomic_DNA"/>
</dbReference>
<organism evidence="1 2">
    <name type="scientific">Datura stramonium</name>
    <name type="common">Jimsonweed</name>
    <name type="synonym">Common thornapple</name>
    <dbReference type="NCBI Taxonomy" id="4076"/>
    <lineage>
        <taxon>Eukaryota</taxon>
        <taxon>Viridiplantae</taxon>
        <taxon>Streptophyta</taxon>
        <taxon>Embryophyta</taxon>
        <taxon>Tracheophyta</taxon>
        <taxon>Spermatophyta</taxon>
        <taxon>Magnoliopsida</taxon>
        <taxon>eudicotyledons</taxon>
        <taxon>Gunneridae</taxon>
        <taxon>Pentapetalae</taxon>
        <taxon>asterids</taxon>
        <taxon>lamiids</taxon>
        <taxon>Solanales</taxon>
        <taxon>Solanaceae</taxon>
        <taxon>Solanoideae</taxon>
        <taxon>Datureae</taxon>
        <taxon>Datura</taxon>
    </lineage>
</organism>
<keyword evidence="2" id="KW-1185">Reference proteome</keyword>
<dbReference type="Proteomes" id="UP000823775">
    <property type="component" value="Unassembled WGS sequence"/>
</dbReference>
<sequence>GDDDSVLETINYMKKTYSCHPLSRFGLSKTASNCFDQLFKRYNIPILGKLQCLKNSSVYNARMELHLGKI</sequence>
<feature type="non-terminal residue" evidence="1">
    <location>
        <position position="1"/>
    </location>
</feature>
<comment type="caution">
    <text evidence="1">The sequence shown here is derived from an EMBL/GenBank/DDBJ whole genome shotgun (WGS) entry which is preliminary data.</text>
</comment>
<protein>
    <submittedName>
        <fullName evidence="1">Uncharacterized protein</fullName>
    </submittedName>
</protein>
<gene>
    <name evidence="1" type="ORF">HAX54_029287</name>
</gene>